<evidence type="ECO:0000313" key="3">
    <source>
        <dbReference type="Proteomes" id="UP000636709"/>
    </source>
</evidence>
<comment type="caution">
    <text evidence="2">The sequence shown here is derived from an EMBL/GenBank/DDBJ whole genome shotgun (WGS) entry which is preliminary data.</text>
</comment>
<feature type="compositionally biased region" description="Basic and acidic residues" evidence="1">
    <location>
        <begin position="1"/>
        <end position="21"/>
    </location>
</feature>
<dbReference type="AlphaFoldDB" id="A0A835G0V7"/>
<sequence length="145" mass="14590">MAKPEASPDKSPRLASRDHQPRPPARPHGRTRVLLAPPLLAPRSPLSASSLASAIATGSPDHNAHEAARRPLVSKAHHMSRALALAVLLLAAAAVAAPLASAEGVESIPGAKELAGGAEKLAVGADPEPSPVSGLPADPAPDARP</sequence>
<reference evidence="2" key="1">
    <citation type="submission" date="2020-07" db="EMBL/GenBank/DDBJ databases">
        <title>Genome sequence and genetic diversity analysis of an under-domesticated orphan crop, white fonio (Digitaria exilis).</title>
        <authorList>
            <person name="Bennetzen J.L."/>
            <person name="Chen S."/>
            <person name="Ma X."/>
            <person name="Wang X."/>
            <person name="Yssel A.E.J."/>
            <person name="Chaluvadi S.R."/>
            <person name="Johnson M."/>
            <person name="Gangashetty P."/>
            <person name="Hamidou F."/>
            <person name="Sanogo M.D."/>
            <person name="Zwaenepoel A."/>
            <person name="Wallace J."/>
            <person name="Van De Peer Y."/>
            <person name="Van Deynze A."/>
        </authorList>
    </citation>
    <scope>NUCLEOTIDE SEQUENCE</scope>
    <source>
        <tissue evidence="2">Leaves</tissue>
    </source>
</reference>
<evidence type="ECO:0000313" key="2">
    <source>
        <dbReference type="EMBL" id="KAF8781066.1"/>
    </source>
</evidence>
<dbReference type="EMBL" id="JACEFO010000112">
    <property type="protein sequence ID" value="KAF8781066.1"/>
    <property type="molecule type" value="Genomic_DNA"/>
</dbReference>
<feature type="region of interest" description="Disordered" evidence="1">
    <location>
        <begin position="45"/>
        <end position="74"/>
    </location>
</feature>
<organism evidence="2 3">
    <name type="scientific">Digitaria exilis</name>
    <dbReference type="NCBI Taxonomy" id="1010633"/>
    <lineage>
        <taxon>Eukaryota</taxon>
        <taxon>Viridiplantae</taxon>
        <taxon>Streptophyta</taxon>
        <taxon>Embryophyta</taxon>
        <taxon>Tracheophyta</taxon>
        <taxon>Spermatophyta</taxon>
        <taxon>Magnoliopsida</taxon>
        <taxon>Liliopsida</taxon>
        <taxon>Poales</taxon>
        <taxon>Poaceae</taxon>
        <taxon>PACMAD clade</taxon>
        <taxon>Panicoideae</taxon>
        <taxon>Panicodae</taxon>
        <taxon>Paniceae</taxon>
        <taxon>Anthephorinae</taxon>
        <taxon>Digitaria</taxon>
    </lineage>
</organism>
<feature type="region of interest" description="Disordered" evidence="1">
    <location>
        <begin position="119"/>
        <end position="145"/>
    </location>
</feature>
<protein>
    <submittedName>
        <fullName evidence="2">Uncharacterized protein</fullName>
    </submittedName>
</protein>
<name>A0A835G0V7_9POAL</name>
<accession>A0A835G0V7</accession>
<feature type="compositionally biased region" description="Low complexity" evidence="1">
    <location>
        <begin position="45"/>
        <end position="54"/>
    </location>
</feature>
<evidence type="ECO:0000256" key="1">
    <source>
        <dbReference type="SAM" id="MobiDB-lite"/>
    </source>
</evidence>
<feature type="region of interest" description="Disordered" evidence="1">
    <location>
        <begin position="1"/>
        <end position="32"/>
    </location>
</feature>
<dbReference type="Proteomes" id="UP000636709">
    <property type="component" value="Unassembled WGS sequence"/>
</dbReference>
<gene>
    <name evidence="2" type="ORF">HU200_001038</name>
</gene>
<dbReference type="OrthoDB" id="691922at2759"/>
<keyword evidence="3" id="KW-1185">Reference proteome</keyword>
<proteinExistence type="predicted"/>